<comment type="similarity">
    <text evidence="1">Belongs to the TPP enzyme family.</text>
</comment>
<feature type="region of interest" description="Disordered" evidence="3">
    <location>
        <begin position="1026"/>
        <end position="1046"/>
    </location>
</feature>
<protein>
    <submittedName>
        <fullName evidence="7">Cyclin-domain-containing protein</fullName>
    </submittedName>
</protein>
<dbReference type="Gene3D" id="3.40.50.1220">
    <property type="entry name" value="TPP-binding domain"/>
    <property type="match status" value="1"/>
</dbReference>
<dbReference type="GO" id="GO:0030976">
    <property type="term" value="F:thiamine pyrophosphate binding"/>
    <property type="evidence" value="ECO:0007669"/>
    <property type="project" value="InterPro"/>
</dbReference>
<dbReference type="InterPro" id="IPR012001">
    <property type="entry name" value="Thiamin_PyroP_enz_TPP-bd_dom"/>
</dbReference>
<feature type="domain" description="Thiamine pyrophosphate enzyme TPP-binding" evidence="5">
    <location>
        <begin position="416"/>
        <end position="579"/>
    </location>
</feature>
<dbReference type="InterPro" id="IPR029035">
    <property type="entry name" value="DHS-like_NAD/FAD-binding_dom"/>
</dbReference>
<reference evidence="7 8" key="1">
    <citation type="submission" date="2016-05" db="EMBL/GenBank/DDBJ databases">
        <title>A degradative enzymes factory behind the ericoid mycorrhizal symbiosis.</title>
        <authorList>
            <consortium name="DOE Joint Genome Institute"/>
            <person name="Martino E."/>
            <person name="Morin E."/>
            <person name="Grelet G."/>
            <person name="Kuo A."/>
            <person name="Kohler A."/>
            <person name="Daghino S."/>
            <person name="Barry K."/>
            <person name="Choi C."/>
            <person name="Cichocki N."/>
            <person name="Clum A."/>
            <person name="Copeland A."/>
            <person name="Hainaut M."/>
            <person name="Haridas S."/>
            <person name="Labutti K."/>
            <person name="Lindquist E."/>
            <person name="Lipzen A."/>
            <person name="Khouja H.-R."/>
            <person name="Murat C."/>
            <person name="Ohm R."/>
            <person name="Olson A."/>
            <person name="Spatafora J."/>
            <person name="Veneault-Fourrey C."/>
            <person name="Henrissat B."/>
            <person name="Grigoriev I."/>
            <person name="Martin F."/>
            <person name="Perotto S."/>
        </authorList>
    </citation>
    <scope>NUCLEOTIDE SEQUENCE [LARGE SCALE GENOMIC DNA]</scope>
    <source>
        <strain evidence="7 8">UAMH 7357</strain>
    </source>
</reference>
<feature type="domain" description="Thiamine pyrophosphate enzyme N-terminal TPP-binding" evidence="6">
    <location>
        <begin position="5"/>
        <end position="135"/>
    </location>
</feature>
<evidence type="ECO:0000256" key="1">
    <source>
        <dbReference type="ARBA" id="ARBA00007812"/>
    </source>
</evidence>
<dbReference type="InterPro" id="IPR045229">
    <property type="entry name" value="TPP_enz"/>
</dbReference>
<evidence type="ECO:0000313" key="7">
    <source>
        <dbReference type="EMBL" id="PMD21036.1"/>
    </source>
</evidence>
<dbReference type="Proteomes" id="UP000235672">
    <property type="component" value="Unassembled WGS sequence"/>
</dbReference>
<dbReference type="CDD" id="cd07035">
    <property type="entry name" value="TPP_PYR_POX_like"/>
    <property type="match status" value="1"/>
</dbReference>
<evidence type="ECO:0000256" key="3">
    <source>
        <dbReference type="SAM" id="MobiDB-lite"/>
    </source>
</evidence>
<dbReference type="Pfam" id="PF00205">
    <property type="entry name" value="TPP_enzyme_M"/>
    <property type="match status" value="1"/>
</dbReference>
<feature type="region of interest" description="Disordered" evidence="3">
    <location>
        <begin position="790"/>
        <end position="815"/>
    </location>
</feature>
<evidence type="ECO:0000259" key="5">
    <source>
        <dbReference type="Pfam" id="PF02775"/>
    </source>
</evidence>
<feature type="region of interest" description="Disordered" evidence="3">
    <location>
        <begin position="732"/>
        <end position="755"/>
    </location>
</feature>
<dbReference type="OrthoDB" id="2867507at2759"/>
<keyword evidence="8" id="KW-1185">Reference proteome</keyword>
<dbReference type="InterPro" id="IPR011766">
    <property type="entry name" value="TPP_enzyme_TPP-bd"/>
</dbReference>
<dbReference type="SUPFAM" id="SSF52467">
    <property type="entry name" value="DHS-like NAD/FAD-binding domain"/>
    <property type="match status" value="1"/>
</dbReference>
<name>A0A2J6Q464_9HELO</name>
<dbReference type="Pfam" id="PF02775">
    <property type="entry name" value="TPP_enzyme_C"/>
    <property type="match status" value="1"/>
</dbReference>
<dbReference type="EMBL" id="KZ613482">
    <property type="protein sequence ID" value="PMD21036.1"/>
    <property type="molecule type" value="Genomic_DNA"/>
</dbReference>
<evidence type="ECO:0000259" key="6">
    <source>
        <dbReference type="Pfam" id="PF02776"/>
    </source>
</evidence>
<dbReference type="GO" id="GO:0005739">
    <property type="term" value="C:mitochondrion"/>
    <property type="evidence" value="ECO:0007669"/>
    <property type="project" value="TreeGrafter"/>
</dbReference>
<dbReference type="NCBIfam" id="NF006203">
    <property type="entry name" value="PRK08327.1"/>
    <property type="match status" value="1"/>
</dbReference>
<dbReference type="PANTHER" id="PTHR18968:SF164">
    <property type="entry name" value="PYRUVATE DECARBOXYLASE"/>
    <property type="match status" value="1"/>
</dbReference>
<evidence type="ECO:0000259" key="4">
    <source>
        <dbReference type="Pfam" id="PF00205"/>
    </source>
</evidence>
<proteinExistence type="inferred from homology"/>
<organism evidence="7 8">
    <name type="scientific">Hyaloscypha hepaticicola</name>
    <dbReference type="NCBI Taxonomy" id="2082293"/>
    <lineage>
        <taxon>Eukaryota</taxon>
        <taxon>Fungi</taxon>
        <taxon>Dikarya</taxon>
        <taxon>Ascomycota</taxon>
        <taxon>Pezizomycotina</taxon>
        <taxon>Leotiomycetes</taxon>
        <taxon>Helotiales</taxon>
        <taxon>Hyaloscyphaceae</taxon>
        <taxon>Hyaloscypha</taxon>
    </lineage>
</organism>
<gene>
    <name evidence="7" type="ORF">NA56DRAFT_748961</name>
</gene>
<evidence type="ECO:0000256" key="2">
    <source>
        <dbReference type="ARBA" id="ARBA00023052"/>
    </source>
</evidence>
<dbReference type="InterPro" id="IPR029061">
    <property type="entry name" value="THDP-binding"/>
</dbReference>
<dbReference type="GO" id="GO:0050660">
    <property type="term" value="F:flavin adenine dinucleotide binding"/>
    <property type="evidence" value="ECO:0007669"/>
    <property type="project" value="TreeGrafter"/>
</dbReference>
<dbReference type="GO" id="GO:0005948">
    <property type="term" value="C:acetolactate synthase complex"/>
    <property type="evidence" value="ECO:0007669"/>
    <property type="project" value="TreeGrafter"/>
</dbReference>
<dbReference type="GO" id="GO:0009097">
    <property type="term" value="P:isoleucine biosynthetic process"/>
    <property type="evidence" value="ECO:0007669"/>
    <property type="project" value="TreeGrafter"/>
</dbReference>
<dbReference type="STRING" id="1745343.A0A2J6Q464"/>
<dbReference type="Pfam" id="PF02776">
    <property type="entry name" value="TPP_enzyme_N"/>
    <property type="match status" value="1"/>
</dbReference>
<feature type="domain" description="Thiamine pyrophosphate enzyme central" evidence="4">
    <location>
        <begin position="208"/>
        <end position="314"/>
    </location>
</feature>
<dbReference type="GO" id="GO:0019901">
    <property type="term" value="F:protein kinase binding"/>
    <property type="evidence" value="ECO:0007669"/>
    <property type="project" value="InterPro"/>
</dbReference>
<accession>A0A2J6Q464</accession>
<dbReference type="Pfam" id="PF08613">
    <property type="entry name" value="Cyclin"/>
    <property type="match status" value="1"/>
</dbReference>
<dbReference type="GO" id="GO:0009099">
    <property type="term" value="P:L-valine biosynthetic process"/>
    <property type="evidence" value="ECO:0007669"/>
    <property type="project" value="TreeGrafter"/>
</dbReference>
<dbReference type="InterPro" id="IPR013922">
    <property type="entry name" value="Cyclin_PHO80-like"/>
</dbReference>
<dbReference type="GO" id="GO:0003984">
    <property type="term" value="F:acetolactate synthase activity"/>
    <property type="evidence" value="ECO:0007669"/>
    <property type="project" value="TreeGrafter"/>
</dbReference>
<sequence length="1327" mass="144904">MVYTASFAFFESLWEAGITHVFVNLGSDHPSIIEAIVKGQNEKKGNFPRIITCPNEMVALSMADGYARLTRKPQCVIVHVDVGTQGLGAAVHNASCGRAPVLIFAGLSPYTIEGEMRGSRTEYIHWIQDVPDQKQIVAQYCRYSGEIKTGKNVKQMVNRALQFARSDPAGPVYLCGAREVMEEDIEPYKLDQGYWNPVEPAGLSETAVKRISEALVEAKEPLIVTGYSGRNHDTVPALVKLANTVKGIRVLDTGGSDMCFPADHRAWLGLRYGIEESIRTADVIVVIDCDVPWINTQCKPAEVAKIFHIDVDPLKKQMPVFYLNAVARYFADSYEAITQLTNYISSSPLSQQLSSQEFTKKWDLLGESHSKRLAAIAAASEPKSDNTFGTGYLCRTLRKLVPVDTIWAIEAVTNTAFVADNIQATFPGSWINCGGGGLGWSGGGTLGIKLATEYENGPGKGKFVVQIVGDGTFLFSVPGSVYWISKRYKIPVLTIVLNNKGWNAPRKSLLLVHPDGLGSKATNEELNISFAPSPDYAGIAKAAAGGDLFAEKVSKTSDLEDVLRRAVESVKNGTTAVVDAQVVSGYGEAASSFGNTSNSIRMTWSTTQELWLEAPVSPLGGWLIFVYQFASTSTAPHLISSHLTTLLPSPDLLHAQQFQVDVRQLLAWPRSDLLCLRAAFLLITRIEGCIPYQPSYGAGRRSGPKAPPFKGLACASRPVLVWRGVGVFDIKARGPKQSPEGQNRRRQVGQQEAWPSFPTKVVKAKQAGAAGQKSNTVSKARAYALPCCRTVPKSKRESDPQHQRQPAAQHPSDSLPPIHLQWEIHCISVGSRDIHVQLLRVSSFYHCPLSAPGSKPPAPSKAPVLPFRHSLKAKTAGDPRDLGTTANLSLAAGVTEYSPYNYFEVPPESSPPTAFVRHLTEFPTSPHREYAPLEAVQKASTAVAEAWVKKTLRTSTTYRIIRIIQFLSNTLRRLLHTSSEYAMSPTRSVTGVCVAASSPPEVKPYIHDSADTFTYILPPRPNPSADAGLSVKVPGDESDTPPSPNSLDVFTIGPVTALKLLCAGIEALVRVTGDIPPTPPSTNSTPPNMRGMQAEKENIIRSNSWKNLADLNQRPRTPSSSSGGSEDIDGVSFKKAAVGKSNRAPIEPYIIIGDNAEPLNVQHSAITRKFYSKHPPPISLEDYLMRIHKFCPMSTAVYLATSYYIHKLAVDERAIPVTRRNCHRLLLAGLRVAMKALEDLSYPHSRFSKVGGVSESELARLEISFCFLTNFEFKTNKETLLDHAIALREISSLQGAMNFIPRLPLKAKIRSNVAVQETVFEVTADAC</sequence>
<dbReference type="SUPFAM" id="SSF52518">
    <property type="entry name" value="Thiamin diphosphate-binding fold (THDP-binding)"/>
    <property type="match status" value="2"/>
</dbReference>
<evidence type="ECO:0000313" key="8">
    <source>
        <dbReference type="Proteomes" id="UP000235672"/>
    </source>
</evidence>
<dbReference type="Gene3D" id="1.10.472.10">
    <property type="entry name" value="Cyclin-like"/>
    <property type="match status" value="1"/>
</dbReference>
<dbReference type="Gene3D" id="3.40.50.970">
    <property type="match status" value="2"/>
</dbReference>
<dbReference type="InterPro" id="IPR012000">
    <property type="entry name" value="Thiamin_PyroP_enz_cen_dom"/>
</dbReference>
<dbReference type="PANTHER" id="PTHR18968">
    <property type="entry name" value="THIAMINE PYROPHOSPHATE ENZYMES"/>
    <property type="match status" value="1"/>
</dbReference>
<keyword evidence="2" id="KW-0786">Thiamine pyrophosphate</keyword>
<dbReference type="GO" id="GO:0000287">
    <property type="term" value="F:magnesium ion binding"/>
    <property type="evidence" value="ECO:0007669"/>
    <property type="project" value="InterPro"/>
</dbReference>
<dbReference type="CDD" id="cd20558">
    <property type="entry name" value="CYCLIN_ScPCL7-like"/>
    <property type="match status" value="1"/>
</dbReference>
<feature type="region of interest" description="Disordered" evidence="3">
    <location>
        <begin position="1106"/>
        <end position="1128"/>
    </location>
</feature>